<dbReference type="PIRSF" id="PIRSF005355">
    <property type="entry name" value="UBIAD1"/>
    <property type="match status" value="1"/>
</dbReference>
<keyword evidence="7 8" id="KW-0472">Membrane</keyword>
<dbReference type="PANTHER" id="PTHR13929">
    <property type="entry name" value="1,4-DIHYDROXY-2-NAPHTHOATE OCTAPRENYLTRANSFERASE"/>
    <property type="match status" value="1"/>
</dbReference>
<evidence type="ECO:0000256" key="2">
    <source>
        <dbReference type="ARBA" id="ARBA00004863"/>
    </source>
</evidence>
<sequence>MTKQRIWKGFWQLADPKIWIASTIPMLVGGLFAYTQEGKFNLFWFLVSLIGVYLIEISKNATNEVIDYLSGADRFVEGDKRTPFSGGKKTIVDGILTVSEAKWIAGLTLLAACIIGLIIVFFWEFNVLYVGLFGVLIATFYTLPPLKLAYRGLGELAVGFTFGTLITSGIYIAMAHNFDYKVILLSLPIGFLITNVLWINEFPDYEADLKAGKKNWVVRLGKKKAATIYAILFALSYLSFIAISIVLKNPFYLLAFLTLPISITAVKIAKRYYDDIPNLIAANAKTVQLYMLTGVIMIIANILKR</sequence>
<feature type="transmembrane region" description="Helical" evidence="8">
    <location>
        <begin position="226"/>
        <end position="245"/>
    </location>
</feature>
<dbReference type="Proteomes" id="UP000052015">
    <property type="component" value="Unassembled WGS sequence"/>
</dbReference>
<evidence type="ECO:0000256" key="7">
    <source>
        <dbReference type="ARBA" id="ARBA00023136"/>
    </source>
</evidence>
<feature type="transmembrane region" description="Helical" evidence="8">
    <location>
        <begin position="281"/>
        <end position="303"/>
    </location>
</feature>
<evidence type="ECO:0000256" key="5">
    <source>
        <dbReference type="ARBA" id="ARBA00022692"/>
    </source>
</evidence>
<dbReference type="InterPro" id="IPR000537">
    <property type="entry name" value="UbiA_prenyltransferase"/>
</dbReference>
<evidence type="ECO:0000256" key="1">
    <source>
        <dbReference type="ARBA" id="ARBA00004141"/>
    </source>
</evidence>
<feature type="transmembrane region" description="Helical" evidence="8">
    <location>
        <begin position="103"/>
        <end position="121"/>
    </location>
</feature>
<evidence type="ECO:0000256" key="8">
    <source>
        <dbReference type="SAM" id="Phobius"/>
    </source>
</evidence>
<dbReference type="Gene3D" id="1.10.357.140">
    <property type="entry name" value="UbiA prenyltransferase"/>
    <property type="match status" value="1"/>
</dbReference>
<dbReference type="Gene3D" id="1.20.120.1780">
    <property type="entry name" value="UbiA prenyltransferase"/>
    <property type="match status" value="1"/>
</dbReference>
<dbReference type="EC" id="2.5.1.74" evidence="9"/>
<comment type="subcellular location">
    <subcellularLocation>
        <location evidence="1">Membrane</location>
        <topology evidence="1">Multi-pass membrane protein</topology>
    </subcellularLocation>
</comment>
<dbReference type="Pfam" id="PF01040">
    <property type="entry name" value="UbiA"/>
    <property type="match status" value="1"/>
</dbReference>
<accession>A0A0R3JSS8</accession>
<feature type="transmembrane region" description="Helical" evidence="8">
    <location>
        <begin position="41"/>
        <end position="58"/>
    </location>
</feature>
<evidence type="ECO:0000313" key="10">
    <source>
        <dbReference type="Proteomes" id="UP000052015"/>
    </source>
</evidence>
<feature type="transmembrane region" description="Helical" evidence="8">
    <location>
        <begin position="180"/>
        <end position="200"/>
    </location>
</feature>
<name>A0A0R3JSS8_CALMK</name>
<dbReference type="GO" id="GO:0046428">
    <property type="term" value="F:1,4-dihydroxy-2-naphthoate polyprenyltransferase activity"/>
    <property type="evidence" value="ECO:0007669"/>
    <property type="project" value="UniProtKB-EC"/>
</dbReference>
<dbReference type="UniPathway" id="UPA00079"/>
<dbReference type="EMBL" id="LKHP01000009">
    <property type="protein sequence ID" value="KRQ86520.1"/>
    <property type="molecule type" value="Genomic_DNA"/>
</dbReference>
<dbReference type="GO" id="GO:0042371">
    <property type="term" value="P:vitamin K biosynthetic process"/>
    <property type="evidence" value="ECO:0007669"/>
    <property type="project" value="TreeGrafter"/>
</dbReference>
<evidence type="ECO:0000256" key="4">
    <source>
        <dbReference type="ARBA" id="ARBA00022679"/>
    </source>
</evidence>
<evidence type="ECO:0000256" key="3">
    <source>
        <dbReference type="ARBA" id="ARBA00022428"/>
    </source>
</evidence>
<evidence type="ECO:0000313" key="9">
    <source>
        <dbReference type="EMBL" id="KRQ86520.1"/>
    </source>
</evidence>
<dbReference type="InterPro" id="IPR044878">
    <property type="entry name" value="UbiA_sf"/>
</dbReference>
<keyword evidence="4 9" id="KW-0808">Transferase</keyword>
<dbReference type="PATRIC" id="fig|908809.3.peg.1727"/>
<dbReference type="CDD" id="cd13962">
    <property type="entry name" value="PT_UbiA_UBIAD1"/>
    <property type="match status" value="1"/>
</dbReference>
<feature type="transmembrane region" description="Helical" evidence="8">
    <location>
        <begin position="127"/>
        <end position="144"/>
    </location>
</feature>
<reference evidence="9 10" key="1">
    <citation type="submission" date="2015-09" db="EMBL/GenBank/DDBJ databases">
        <title>Draft genome sequence of a Caloramator mitchellensis, a moderate thermophile from the Great Artesian Basin of Australia.</title>
        <authorList>
            <person name="Patel B.K."/>
        </authorList>
    </citation>
    <scope>NUCLEOTIDE SEQUENCE [LARGE SCALE GENOMIC DNA]</scope>
    <source>
        <strain evidence="9 10">VF08</strain>
    </source>
</reference>
<dbReference type="GO" id="GO:0016020">
    <property type="term" value="C:membrane"/>
    <property type="evidence" value="ECO:0007669"/>
    <property type="project" value="UniProtKB-SubCell"/>
</dbReference>
<dbReference type="AlphaFoldDB" id="A0A0R3JSS8"/>
<keyword evidence="10" id="KW-1185">Reference proteome</keyword>
<dbReference type="PANTHER" id="PTHR13929:SF0">
    <property type="entry name" value="UBIA PRENYLTRANSFERASE DOMAIN-CONTAINING PROTEIN 1"/>
    <property type="match status" value="1"/>
</dbReference>
<evidence type="ECO:0000256" key="6">
    <source>
        <dbReference type="ARBA" id="ARBA00022989"/>
    </source>
</evidence>
<dbReference type="OrthoDB" id="9767568at2"/>
<feature type="transmembrane region" description="Helical" evidence="8">
    <location>
        <begin position="156"/>
        <end position="174"/>
    </location>
</feature>
<keyword evidence="6 8" id="KW-1133">Transmembrane helix</keyword>
<feature type="transmembrane region" description="Helical" evidence="8">
    <location>
        <begin position="251"/>
        <end position="269"/>
    </location>
</feature>
<protein>
    <submittedName>
        <fullName evidence="9">1,4-dihydroxy-2-naphthoate octaprenyltransferase</fullName>
        <ecNumber evidence="9">2.5.1.74</ecNumber>
    </submittedName>
</protein>
<dbReference type="RefSeq" id="WP_057979055.1">
    <property type="nucleotide sequence ID" value="NZ_LKHP01000009.1"/>
</dbReference>
<keyword evidence="3" id="KW-0474">Menaquinone biosynthesis</keyword>
<dbReference type="STRING" id="908809.ABG79_01729"/>
<keyword evidence="5 8" id="KW-0812">Transmembrane</keyword>
<gene>
    <name evidence="9" type="primary">menA_1</name>
    <name evidence="9" type="ORF">ABG79_01729</name>
</gene>
<comment type="pathway">
    <text evidence="2">Quinol/quinone metabolism; menaquinone biosynthesis.</text>
</comment>
<dbReference type="GO" id="GO:0009234">
    <property type="term" value="P:menaquinone biosynthetic process"/>
    <property type="evidence" value="ECO:0007669"/>
    <property type="project" value="UniProtKB-UniPathway"/>
</dbReference>
<proteinExistence type="predicted"/>
<dbReference type="InterPro" id="IPR026046">
    <property type="entry name" value="UBIAD1"/>
</dbReference>
<comment type="caution">
    <text evidence="9">The sequence shown here is derived from an EMBL/GenBank/DDBJ whole genome shotgun (WGS) entry which is preliminary data.</text>
</comment>
<organism evidence="9 10">
    <name type="scientific">Caloramator mitchellensis</name>
    <dbReference type="NCBI Taxonomy" id="908809"/>
    <lineage>
        <taxon>Bacteria</taxon>
        <taxon>Bacillati</taxon>
        <taxon>Bacillota</taxon>
        <taxon>Clostridia</taxon>
        <taxon>Eubacteriales</taxon>
        <taxon>Clostridiaceae</taxon>
        <taxon>Caloramator</taxon>
    </lineage>
</organism>